<dbReference type="GO" id="GO:0008273">
    <property type="term" value="F:calcium, potassium:sodium antiporter activity"/>
    <property type="evidence" value="ECO:0007669"/>
    <property type="project" value="TreeGrafter"/>
</dbReference>
<feature type="transmembrane region" description="Helical" evidence="9">
    <location>
        <begin position="182"/>
        <end position="209"/>
    </location>
</feature>
<gene>
    <name evidence="11" type="ORF">TSIB3V08_LOCUS1430</name>
</gene>
<dbReference type="InterPro" id="IPR004837">
    <property type="entry name" value="NaCa_Exmemb"/>
</dbReference>
<sequence>MRVVPLDWWPLTRDCLAYGVTVSLMICIIHDERVEWYEALTLKKNIAKKRPAVPAPSWPRPDGSAQLSGFAFKKFVSSGEKTGEVGVPLQTDAASPQHQLQIQQQQLQQNGRIKVSTDRVPQEDSQDEESVNRRVENLLGKYTPDSPDRDSNLDLTVLDSLAQHETSAFANYATEKPRFKKWFPLTFIMCIIWIGSLSYVVAWMITIIGQSARLKSRERERVKKHLEKKTNLSTPDWDSNLDISIISKLVYCETDVLDDVATEVGDTLKIPDSVMGITFLAAGTSVPEAVSSVIVAKQGYQFTAKSEYFVPQYMFREPCGTPARMLLSWELAFPKVVEKRTLACFRSSSKRLKNRKALNNSMKMLIASNGSFLRTALLIPSGPGALFSLRAAITHDISVSFVVYVLSKSIGLLLVRVDHPIMTHNKWTWCGDPNQVPRHLPQGPVLHAQALNLALPDTIPVFLDHLPNRVDFVAPFGLIYWGGALLGAEYSGELVTDGLENMKCGAVQAVVQHVHSCAKVHSPTRTKPLFPGYARFHHGSTGFLSLPALVTYQTVAAPQIILTISPTLNQFPNYGFLKTLSSTPTHPITSTQLPKLDPFQRLLVHLQIPTPLLLSNSENNTRN</sequence>
<dbReference type="PANTHER" id="PTHR10846">
    <property type="entry name" value="SODIUM/POTASSIUM/CALCIUM EXCHANGER"/>
    <property type="match status" value="1"/>
</dbReference>
<protein>
    <recommendedName>
        <fullName evidence="10">Sodium/calcium exchanger membrane region domain-containing protein</fullName>
    </recommendedName>
</protein>
<evidence type="ECO:0000256" key="3">
    <source>
        <dbReference type="ARBA" id="ARBA00022449"/>
    </source>
</evidence>
<keyword evidence="7 9" id="KW-0472">Membrane</keyword>
<dbReference type="Gene3D" id="1.20.1420.30">
    <property type="entry name" value="NCX, central ion-binding region"/>
    <property type="match status" value="1"/>
</dbReference>
<dbReference type="PANTHER" id="PTHR10846:SF70">
    <property type="entry name" value="ZYDECO, ISOFORM F"/>
    <property type="match status" value="1"/>
</dbReference>
<evidence type="ECO:0000259" key="10">
    <source>
        <dbReference type="Pfam" id="PF01699"/>
    </source>
</evidence>
<keyword evidence="3" id="KW-0050">Antiport</keyword>
<name>A0A7R9FWF3_TIMSH</name>
<keyword evidence="4" id="KW-0813">Transport</keyword>
<keyword evidence="4" id="KW-0109">Calcium transport</keyword>
<dbReference type="AlphaFoldDB" id="A0A7R9FWF3"/>
<evidence type="ECO:0000256" key="4">
    <source>
        <dbReference type="ARBA" id="ARBA00022568"/>
    </source>
</evidence>
<dbReference type="Pfam" id="PF01699">
    <property type="entry name" value="Na_Ca_ex"/>
    <property type="match status" value="1"/>
</dbReference>
<keyword evidence="4" id="KW-0106">Calcium</keyword>
<keyword evidence="4" id="KW-0406">Ion transport</keyword>
<dbReference type="EMBL" id="OC000405">
    <property type="protein sequence ID" value="CAD7257155.1"/>
    <property type="molecule type" value="Genomic_DNA"/>
</dbReference>
<keyword evidence="6 9" id="KW-1133">Transmembrane helix</keyword>
<dbReference type="GO" id="GO:0006874">
    <property type="term" value="P:intracellular calcium ion homeostasis"/>
    <property type="evidence" value="ECO:0007669"/>
    <property type="project" value="TreeGrafter"/>
</dbReference>
<proteinExistence type="inferred from homology"/>
<evidence type="ECO:0000256" key="7">
    <source>
        <dbReference type="ARBA" id="ARBA00023136"/>
    </source>
</evidence>
<feature type="domain" description="Sodium/calcium exchanger membrane region" evidence="10">
    <location>
        <begin position="250"/>
        <end position="300"/>
    </location>
</feature>
<comment type="similarity">
    <text evidence="2">Belongs to the Ca(2+):cation antiporter (CaCA) (TC 2.A.19) family. SLC24A subfamily.</text>
</comment>
<dbReference type="InterPro" id="IPR004481">
    <property type="entry name" value="K/Na/Ca-exchanger"/>
</dbReference>
<evidence type="ECO:0000256" key="5">
    <source>
        <dbReference type="ARBA" id="ARBA00022692"/>
    </source>
</evidence>
<dbReference type="InterPro" id="IPR044880">
    <property type="entry name" value="NCX_ion-bd_dom_sf"/>
</dbReference>
<feature type="compositionally biased region" description="Low complexity" evidence="8">
    <location>
        <begin position="97"/>
        <end position="109"/>
    </location>
</feature>
<evidence type="ECO:0000256" key="9">
    <source>
        <dbReference type="SAM" id="Phobius"/>
    </source>
</evidence>
<evidence type="ECO:0000256" key="2">
    <source>
        <dbReference type="ARBA" id="ARBA00005364"/>
    </source>
</evidence>
<evidence type="ECO:0000256" key="1">
    <source>
        <dbReference type="ARBA" id="ARBA00004141"/>
    </source>
</evidence>
<evidence type="ECO:0000256" key="6">
    <source>
        <dbReference type="ARBA" id="ARBA00022989"/>
    </source>
</evidence>
<organism evidence="11">
    <name type="scientific">Timema shepardi</name>
    <name type="common">Walking stick</name>
    <dbReference type="NCBI Taxonomy" id="629360"/>
    <lineage>
        <taxon>Eukaryota</taxon>
        <taxon>Metazoa</taxon>
        <taxon>Ecdysozoa</taxon>
        <taxon>Arthropoda</taxon>
        <taxon>Hexapoda</taxon>
        <taxon>Insecta</taxon>
        <taxon>Pterygota</taxon>
        <taxon>Neoptera</taxon>
        <taxon>Polyneoptera</taxon>
        <taxon>Phasmatodea</taxon>
        <taxon>Timematodea</taxon>
        <taxon>Timematoidea</taxon>
        <taxon>Timematidae</taxon>
        <taxon>Timema</taxon>
    </lineage>
</organism>
<dbReference type="GO" id="GO:0005886">
    <property type="term" value="C:plasma membrane"/>
    <property type="evidence" value="ECO:0007669"/>
    <property type="project" value="TreeGrafter"/>
</dbReference>
<evidence type="ECO:0000256" key="8">
    <source>
        <dbReference type="SAM" id="MobiDB-lite"/>
    </source>
</evidence>
<accession>A0A7R9FWF3</accession>
<feature type="region of interest" description="Disordered" evidence="8">
    <location>
        <begin position="92"/>
        <end position="133"/>
    </location>
</feature>
<evidence type="ECO:0000313" key="11">
    <source>
        <dbReference type="EMBL" id="CAD7257155.1"/>
    </source>
</evidence>
<dbReference type="GO" id="GO:0005262">
    <property type="term" value="F:calcium channel activity"/>
    <property type="evidence" value="ECO:0007669"/>
    <property type="project" value="TreeGrafter"/>
</dbReference>
<reference evidence="11" key="1">
    <citation type="submission" date="2020-11" db="EMBL/GenBank/DDBJ databases">
        <authorList>
            <person name="Tran Van P."/>
        </authorList>
    </citation>
    <scope>NUCLEOTIDE SEQUENCE</scope>
</reference>
<keyword evidence="5 9" id="KW-0812">Transmembrane</keyword>
<comment type="subcellular location">
    <subcellularLocation>
        <location evidence="1">Membrane</location>
        <topology evidence="1">Multi-pass membrane protein</topology>
    </subcellularLocation>
</comment>